<evidence type="ECO:0000256" key="1">
    <source>
        <dbReference type="ARBA" id="ARBA00010365"/>
    </source>
</evidence>
<name>A0A9W8ZJA4_9PLEO</name>
<feature type="compositionally biased region" description="Low complexity" evidence="2">
    <location>
        <begin position="121"/>
        <end position="132"/>
    </location>
</feature>
<feature type="region of interest" description="Disordered" evidence="2">
    <location>
        <begin position="101"/>
        <end position="164"/>
    </location>
</feature>
<dbReference type="AlphaFoldDB" id="A0A9W8ZJA4"/>
<evidence type="ECO:0000313" key="5">
    <source>
        <dbReference type="Proteomes" id="UP001140510"/>
    </source>
</evidence>
<dbReference type="InterPro" id="IPR039574">
    <property type="entry name" value="OGFr"/>
</dbReference>
<feature type="domain" description="Opioid growth factor receptor (OGFr) conserved" evidence="3">
    <location>
        <begin position="11"/>
        <end position="97"/>
    </location>
</feature>
<organism evidence="4 5">
    <name type="scientific">Didymella pomorum</name>
    <dbReference type="NCBI Taxonomy" id="749634"/>
    <lineage>
        <taxon>Eukaryota</taxon>
        <taxon>Fungi</taxon>
        <taxon>Dikarya</taxon>
        <taxon>Ascomycota</taxon>
        <taxon>Pezizomycotina</taxon>
        <taxon>Dothideomycetes</taxon>
        <taxon>Pleosporomycetidae</taxon>
        <taxon>Pleosporales</taxon>
        <taxon>Pleosporineae</taxon>
        <taxon>Didymellaceae</taxon>
        <taxon>Didymella</taxon>
    </lineage>
</organism>
<dbReference type="Pfam" id="PF04664">
    <property type="entry name" value="OGFr_N"/>
    <property type="match status" value="1"/>
</dbReference>
<sequence length="276" mass="31536">MAPPKQSPIVRFYHPDVKAKDALGRTQEQILAWPNSQLENSHNYIQMLFPLPEGSPFNYAAPIIDLETMKAFRSNSELRQRLRASFERMLTFYGFTTSIHPEPEIEKEEDAKQQNHDAGTTEEAPNAAPATTKTEEGNPEIQVPATATSGTTTETATTVKPEPSAPKLAHQAFPFGYYVVRGPNFRKASRNWAVRMDHNHLRITRILRCLRVLGLQKECDAFFAALKRVYDDPSIHIGPRSLEFWTRAVERPLYIAPDNEECDWLRAWEEEQQKAK</sequence>
<dbReference type="Proteomes" id="UP001140510">
    <property type="component" value="Unassembled WGS sequence"/>
</dbReference>
<dbReference type="EMBL" id="JAPEVA010000009">
    <property type="protein sequence ID" value="KAJ4410192.1"/>
    <property type="molecule type" value="Genomic_DNA"/>
</dbReference>
<dbReference type="InterPro" id="IPR006757">
    <property type="entry name" value="OGF_rcpt"/>
</dbReference>
<gene>
    <name evidence="4" type="ORF">N0V91_002202</name>
</gene>
<comment type="caution">
    <text evidence="4">The sequence shown here is derived from an EMBL/GenBank/DDBJ whole genome shotgun (WGS) entry which is preliminary data.</text>
</comment>
<evidence type="ECO:0000259" key="3">
    <source>
        <dbReference type="Pfam" id="PF04664"/>
    </source>
</evidence>
<proteinExistence type="inferred from homology"/>
<dbReference type="GO" id="GO:0016020">
    <property type="term" value="C:membrane"/>
    <property type="evidence" value="ECO:0007669"/>
    <property type="project" value="InterPro"/>
</dbReference>
<comment type="similarity">
    <text evidence="1">Belongs to the opioid growth factor receptor family.</text>
</comment>
<dbReference type="GO" id="GO:0140625">
    <property type="term" value="F:opioid growth factor receptor activity"/>
    <property type="evidence" value="ECO:0007669"/>
    <property type="project" value="InterPro"/>
</dbReference>
<feature type="compositionally biased region" description="Basic and acidic residues" evidence="2">
    <location>
        <begin position="101"/>
        <end position="115"/>
    </location>
</feature>
<evidence type="ECO:0000256" key="2">
    <source>
        <dbReference type="SAM" id="MobiDB-lite"/>
    </source>
</evidence>
<evidence type="ECO:0000313" key="4">
    <source>
        <dbReference type="EMBL" id="KAJ4410192.1"/>
    </source>
</evidence>
<accession>A0A9W8ZJA4</accession>
<dbReference type="OrthoDB" id="9030204at2759"/>
<reference evidence="4" key="1">
    <citation type="submission" date="2022-10" db="EMBL/GenBank/DDBJ databases">
        <title>Tapping the CABI collections for fungal endophytes: first genome assemblies for Collariella, Neodidymelliopsis, Ascochyta clinopodiicola, Didymella pomorum, Didymosphaeria variabile, Neocosmospora piperis and Neocucurbitaria cava.</title>
        <authorList>
            <person name="Hill R."/>
        </authorList>
    </citation>
    <scope>NUCLEOTIDE SEQUENCE</scope>
    <source>
        <strain evidence="4">IMI 355091</strain>
    </source>
</reference>
<dbReference type="PANTHER" id="PTHR14015">
    <property type="entry name" value="OPIOID GROWTH FACTOR RECEPTOR OGFR ZETA-TYPE OPIOID RECEPTOR"/>
    <property type="match status" value="1"/>
</dbReference>
<feature type="compositionally biased region" description="Low complexity" evidence="2">
    <location>
        <begin position="145"/>
        <end position="158"/>
    </location>
</feature>
<keyword evidence="5" id="KW-1185">Reference proteome</keyword>
<dbReference type="PANTHER" id="PTHR14015:SF2">
    <property type="entry name" value="OPIOID GROWTH FACTOR RECEPTOR (OGFR) CONSERVED DOMAIN-CONTAINING PROTEIN"/>
    <property type="match status" value="1"/>
</dbReference>
<protein>
    <recommendedName>
        <fullName evidence="3">Opioid growth factor receptor (OGFr) conserved domain-containing protein</fullName>
    </recommendedName>
</protein>